<sequence length="405" mass="44783">MASWWCTRRITLVTTLFLAAAFFLLLLSSSLITINGRSSKVPRGDHRKLAGGSDVKGRIAVCLVGAARRFELTGPSIARNVVAQFPHADLFLHSPLDRDSYKFGLLKDAPRVAAVRIFRPQHIPQTRAHARLLTSKNSPMGVQGLLQYFNLVEGCIDLIKSHESRENFTYDWIVRTRVDGFWAGPLEPTSFIPDTYVIPEGSRHGGLNDRLGIGPRDISMVALSRLSTLDDLAAAGYNGLNSETAFLAQMNLAHATTQEHTFQFCIVSDRRYNFPPSRYTTPVASMGSRGPLSGAKCRACHDAYMGRRADEIWAKLDPNRGWVEWGNGALGLCNATGEWEKGWEEVFDMTVGPVAATERKRVTTMSVEECTYDLEAFKGKTAQWEGPDPGNICQLGLAKLSDCTK</sequence>
<dbReference type="eggNOG" id="ENOG502QRPG">
    <property type="taxonomic scope" value="Eukaryota"/>
</dbReference>
<dbReference type="PANTHER" id="PTHR35112">
    <property type="entry name" value="OS08G0360500 PROTEIN"/>
    <property type="match status" value="1"/>
</dbReference>
<dbReference type="Gramene" id="OPUNC08G11110.1">
    <property type="protein sequence ID" value="OPUNC08G11110.1"/>
    <property type="gene ID" value="OPUNC08G11110"/>
</dbReference>
<feature type="domain" description="DUF7796" evidence="1">
    <location>
        <begin position="56"/>
        <end position="398"/>
    </location>
</feature>
<proteinExistence type="predicted"/>
<protein>
    <recommendedName>
        <fullName evidence="1">DUF7796 domain-containing protein</fullName>
    </recommendedName>
</protein>
<evidence type="ECO:0000313" key="3">
    <source>
        <dbReference type="Proteomes" id="UP000026962"/>
    </source>
</evidence>
<name>A0A0E0LU71_ORYPU</name>
<dbReference type="Proteomes" id="UP000026962">
    <property type="component" value="Chromosome 8"/>
</dbReference>
<dbReference type="PANTHER" id="PTHR35112:SF1">
    <property type="entry name" value="RING_FYVE_PHD ZINC FINGER SUPERFAMILY PROTEIN"/>
    <property type="match status" value="1"/>
</dbReference>
<organism evidence="2">
    <name type="scientific">Oryza punctata</name>
    <name type="common">Red rice</name>
    <dbReference type="NCBI Taxonomy" id="4537"/>
    <lineage>
        <taxon>Eukaryota</taxon>
        <taxon>Viridiplantae</taxon>
        <taxon>Streptophyta</taxon>
        <taxon>Embryophyta</taxon>
        <taxon>Tracheophyta</taxon>
        <taxon>Spermatophyta</taxon>
        <taxon>Magnoliopsida</taxon>
        <taxon>Liliopsida</taxon>
        <taxon>Poales</taxon>
        <taxon>Poaceae</taxon>
        <taxon>BOP clade</taxon>
        <taxon>Oryzoideae</taxon>
        <taxon>Oryzeae</taxon>
        <taxon>Oryzinae</taxon>
        <taxon>Oryza</taxon>
    </lineage>
</organism>
<dbReference type="EnsemblPlants" id="OPUNC08G11110.1">
    <property type="protein sequence ID" value="OPUNC08G11110.1"/>
    <property type="gene ID" value="OPUNC08G11110"/>
</dbReference>
<dbReference type="STRING" id="4537.A0A0E0LU71"/>
<accession>A0A0E0LU71</accession>
<dbReference type="HOGENOM" id="CLU_046934_0_0_1"/>
<keyword evidence="3" id="KW-1185">Reference proteome</keyword>
<dbReference type="InterPro" id="IPR056698">
    <property type="entry name" value="DUF7796"/>
</dbReference>
<reference evidence="2" key="2">
    <citation type="submission" date="2018-05" db="EMBL/GenBank/DDBJ databases">
        <title>OpunRS2 (Oryza punctata Reference Sequence Version 2).</title>
        <authorList>
            <person name="Zhang J."/>
            <person name="Kudrna D."/>
            <person name="Lee S."/>
            <person name="Talag J."/>
            <person name="Welchert J."/>
            <person name="Wing R.A."/>
        </authorList>
    </citation>
    <scope>NUCLEOTIDE SEQUENCE [LARGE SCALE GENOMIC DNA]</scope>
</reference>
<dbReference type="Pfam" id="PF25072">
    <property type="entry name" value="DUF7796"/>
    <property type="match status" value="1"/>
</dbReference>
<evidence type="ECO:0000313" key="2">
    <source>
        <dbReference type="EnsemblPlants" id="OPUNC08G11110.1"/>
    </source>
</evidence>
<reference evidence="2" key="1">
    <citation type="submission" date="2015-04" db="UniProtKB">
        <authorList>
            <consortium name="EnsemblPlants"/>
        </authorList>
    </citation>
    <scope>IDENTIFICATION</scope>
</reference>
<dbReference type="OMA" id="HESRENF"/>
<evidence type="ECO:0000259" key="1">
    <source>
        <dbReference type="Pfam" id="PF25072"/>
    </source>
</evidence>
<dbReference type="AlphaFoldDB" id="A0A0E0LU71"/>